<proteinExistence type="predicted"/>
<dbReference type="InterPro" id="IPR011761">
    <property type="entry name" value="ATP-grasp"/>
</dbReference>
<dbReference type="GO" id="GO:0046872">
    <property type="term" value="F:metal ion binding"/>
    <property type="evidence" value="ECO:0007669"/>
    <property type="project" value="InterPro"/>
</dbReference>
<name>A0A2M8GP11_9BACT</name>
<dbReference type="PROSITE" id="PS50975">
    <property type="entry name" value="ATP_GRASP"/>
    <property type="match status" value="1"/>
</dbReference>
<organism evidence="3 4">
    <name type="scientific">Candidatus Roizmanbacteria bacterium CG_4_8_14_3_um_filter_36_10</name>
    <dbReference type="NCBI Taxonomy" id="1974834"/>
    <lineage>
        <taxon>Bacteria</taxon>
        <taxon>Candidatus Roizmaniibacteriota</taxon>
    </lineage>
</organism>
<dbReference type="EMBL" id="PFQK01000016">
    <property type="protein sequence ID" value="PJC82219.1"/>
    <property type="molecule type" value="Genomic_DNA"/>
</dbReference>
<evidence type="ECO:0000313" key="4">
    <source>
        <dbReference type="Proteomes" id="UP000229370"/>
    </source>
</evidence>
<dbReference type="Gene3D" id="3.30.470.20">
    <property type="entry name" value="ATP-grasp fold, B domain"/>
    <property type="match status" value="1"/>
</dbReference>
<keyword evidence="1" id="KW-0067">ATP-binding</keyword>
<feature type="domain" description="ATP-grasp" evidence="2">
    <location>
        <begin position="189"/>
        <end position="399"/>
    </location>
</feature>
<protein>
    <recommendedName>
        <fullName evidence="2">ATP-grasp domain-containing protein</fullName>
    </recommendedName>
</protein>
<gene>
    <name evidence="3" type="ORF">CO007_00610</name>
</gene>
<accession>A0A2M8GP11</accession>
<dbReference type="AlphaFoldDB" id="A0A2M8GP11"/>
<dbReference type="GO" id="GO:0005524">
    <property type="term" value="F:ATP binding"/>
    <property type="evidence" value="ECO:0007669"/>
    <property type="project" value="UniProtKB-UniRule"/>
</dbReference>
<evidence type="ECO:0000259" key="2">
    <source>
        <dbReference type="PROSITE" id="PS50975"/>
    </source>
</evidence>
<evidence type="ECO:0000256" key="1">
    <source>
        <dbReference type="PROSITE-ProRule" id="PRU00409"/>
    </source>
</evidence>
<dbReference type="Proteomes" id="UP000229370">
    <property type="component" value="Unassembled WGS sequence"/>
</dbReference>
<sequence>MAKIIIASPAKFEAGFFMVINFIENMEEKFELAQNLEQLKWGFPKPTIVVESASAAAFKGIEEEQYYRRMYLMCGKDDIYVVNKKYPIDSDYSAYLKNVLGVELPTFLELEFPSPQSSLTTSMIADHYHNGNGKENTYDLIDLFIASGCKLQFFEVTQDEVEFANHFGNPTYSKNLSNYFNIGTKPGFKSFCFENNIPTPSGSVCHDIDELLTVASEIGPELIIKASEGTGGEDFGSNVSIHVPEDLNGKNLKTIIEKKLLLLKPNTFPIIVEKKLQLPEGSLHFFINESGQIIFEPTVFNQIAKNYSYVGGFYPNHLPQEVVTLANIIAQENIIPALIEIGATGFHCLDFLYDEKTNLIFFIEDNTRPGALDIVDHFVKNVISANNLGYQYSWFHLLVPLSELGITGGVSFGELEKIIKDPMIPGQNFVLISSPDILPFGFSLLLTGISCGKDASIQQAKTIHQLAVNKLKNYYGKKLEGGDSYDY</sequence>
<keyword evidence="1" id="KW-0547">Nucleotide-binding</keyword>
<evidence type="ECO:0000313" key="3">
    <source>
        <dbReference type="EMBL" id="PJC82219.1"/>
    </source>
</evidence>
<comment type="caution">
    <text evidence="3">The sequence shown here is derived from an EMBL/GenBank/DDBJ whole genome shotgun (WGS) entry which is preliminary data.</text>
</comment>
<dbReference type="SUPFAM" id="SSF56059">
    <property type="entry name" value="Glutathione synthetase ATP-binding domain-like"/>
    <property type="match status" value="1"/>
</dbReference>
<reference evidence="4" key="1">
    <citation type="submission" date="2017-09" db="EMBL/GenBank/DDBJ databases">
        <title>Depth-based differentiation of microbial function through sediment-hosted aquifers and enrichment of novel symbionts in the deep terrestrial subsurface.</title>
        <authorList>
            <person name="Probst A.J."/>
            <person name="Ladd B."/>
            <person name="Jarett J.K."/>
            <person name="Geller-Mcgrath D.E."/>
            <person name="Sieber C.M.K."/>
            <person name="Emerson J.B."/>
            <person name="Anantharaman K."/>
            <person name="Thomas B.C."/>
            <person name="Malmstrom R."/>
            <person name="Stieglmeier M."/>
            <person name="Klingl A."/>
            <person name="Woyke T."/>
            <person name="Ryan C.M."/>
            <person name="Banfield J.F."/>
        </authorList>
    </citation>
    <scope>NUCLEOTIDE SEQUENCE [LARGE SCALE GENOMIC DNA]</scope>
</reference>